<keyword evidence="4" id="KW-1185">Reference proteome</keyword>
<evidence type="ECO:0000313" key="4">
    <source>
        <dbReference type="Proteomes" id="UP001597176"/>
    </source>
</evidence>
<comment type="caution">
    <text evidence="3">The sequence shown here is derived from an EMBL/GenBank/DDBJ whole genome shotgun (WGS) entry which is preliminary data.</text>
</comment>
<keyword evidence="2" id="KW-1133">Transmembrane helix</keyword>
<proteinExistence type="predicted"/>
<dbReference type="Proteomes" id="UP001597176">
    <property type="component" value="Unassembled WGS sequence"/>
</dbReference>
<accession>A0ABW3X2C5</accession>
<keyword evidence="2" id="KW-0472">Membrane</keyword>
<reference evidence="4" key="1">
    <citation type="journal article" date="2019" name="Int. J. Syst. Evol. Microbiol.">
        <title>The Global Catalogue of Microorganisms (GCM) 10K type strain sequencing project: providing services to taxonomists for standard genome sequencing and annotation.</title>
        <authorList>
            <consortium name="The Broad Institute Genomics Platform"/>
            <consortium name="The Broad Institute Genome Sequencing Center for Infectious Disease"/>
            <person name="Wu L."/>
            <person name="Ma J."/>
        </authorList>
    </citation>
    <scope>NUCLEOTIDE SEQUENCE [LARGE SCALE GENOMIC DNA]</scope>
    <source>
        <strain evidence="4">CCUG 56108</strain>
    </source>
</reference>
<feature type="compositionally biased region" description="Basic residues" evidence="1">
    <location>
        <begin position="1"/>
        <end position="21"/>
    </location>
</feature>
<dbReference type="RefSeq" id="WP_238207186.1">
    <property type="nucleotide sequence ID" value="NZ_JBHTND010000023.1"/>
</dbReference>
<feature type="transmembrane region" description="Helical" evidence="2">
    <location>
        <begin position="33"/>
        <end position="55"/>
    </location>
</feature>
<sequence length="61" mass="6537">MRHAMPPRMVGRHRPRPRSASRARPAEARASDIVLAITGIVVLGALALYAALLLVERAVPG</sequence>
<organism evidence="3 4">
    <name type="scientific">Methylobacterium marchantiae</name>
    <dbReference type="NCBI Taxonomy" id="600331"/>
    <lineage>
        <taxon>Bacteria</taxon>
        <taxon>Pseudomonadati</taxon>
        <taxon>Pseudomonadota</taxon>
        <taxon>Alphaproteobacteria</taxon>
        <taxon>Hyphomicrobiales</taxon>
        <taxon>Methylobacteriaceae</taxon>
        <taxon>Methylobacterium</taxon>
    </lineage>
</organism>
<evidence type="ECO:0008006" key="5">
    <source>
        <dbReference type="Google" id="ProtNLM"/>
    </source>
</evidence>
<feature type="region of interest" description="Disordered" evidence="1">
    <location>
        <begin position="1"/>
        <end position="27"/>
    </location>
</feature>
<evidence type="ECO:0000313" key="3">
    <source>
        <dbReference type="EMBL" id="MFD1303093.1"/>
    </source>
</evidence>
<keyword evidence="2" id="KW-0812">Transmembrane</keyword>
<evidence type="ECO:0000256" key="1">
    <source>
        <dbReference type="SAM" id="MobiDB-lite"/>
    </source>
</evidence>
<name>A0ABW3X2C5_9HYPH</name>
<evidence type="ECO:0000256" key="2">
    <source>
        <dbReference type="SAM" id="Phobius"/>
    </source>
</evidence>
<protein>
    <recommendedName>
        <fullName evidence="5">Potassium-transporting ATPase subunit F</fullName>
    </recommendedName>
</protein>
<gene>
    <name evidence="3" type="ORF">ACFQ4G_16085</name>
</gene>
<dbReference type="EMBL" id="JBHTND010000023">
    <property type="protein sequence ID" value="MFD1303093.1"/>
    <property type="molecule type" value="Genomic_DNA"/>
</dbReference>